<dbReference type="AlphaFoldDB" id="A0A9W9DG73"/>
<sequence length="272" mass="30731">MGFTKIQRSFCRSHILYASWCIPVVQIYMHNNQLFRFCVRVYNVTSSIEEKNHSENVHRARYGTSWLWIQVKQVQRYVKMLWNNQYRKQEKQRGKRSLENVTEVDYERDAWSMPPKKDFIDFRFSLEIFLIPKVFLERIVVKLAESRSSALRFSLMVAAPCASCLDAEEVEVNSVQAGGADSPNAPVLERRCADGTIDARAIARGDGMNESSKAFGTEGAFNVKGAGRRLVRLFCAIEPVAAARPVIVLNVEVGDIGIRNEPGPLEGLGGPE</sequence>
<organism evidence="1 2">
    <name type="scientific">Lentinula aciculospora</name>
    <dbReference type="NCBI Taxonomy" id="153920"/>
    <lineage>
        <taxon>Eukaryota</taxon>
        <taxon>Fungi</taxon>
        <taxon>Dikarya</taxon>
        <taxon>Basidiomycota</taxon>
        <taxon>Agaricomycotina</taxon>
        <taxon>Agaricomycetes</taxon>
        <taxon>Agaricomycetidae</taxon>
        <taxon>Agaricales</taxon>
        <taxon>Marasmiineae</taxon>
        <taxon>Omphalotaceae</taxon>
        <taxon>Lentinula</taxon>
    </lineage>
</organism>
<dbReference type="Proteomes" id="UP001150266">
    <property type="component" value="Unassembled WGS sequence"/>
</dbReference>
<accession>A0A9W9DG73</accession>
<gene>
    <name evidence="1" type="ORF">J3R30DRAFT_1615120</name>
</gene>
<keyword evidence="2" id="KW-1185">Reference proteome</keyword>
<comment type="caution">
    <text evidence="1">The sequence shown here is derived from an EMBL/GenBank/DDBJ whole genome shotgun (WGS) entry which is preliminary data.</text>
</comment>
<dbReference type="EMBL" id="JAOTPV010000034">
    <property type="protein sequence ID" value="KAJ4468857.1"/>
    <property type="molecule type" value="Genomic_DNA"/>
</dbReference>
<evidence type="ECO:0000313" key="2">
    <source>
        <dbReference type="Proteomes" id="UP001150266"/>
    </source>
</evidence>
<evidence type="ECO:0000313" key="1">
    <source>
        <dbReference type="EMBL" id="KAJ4468857.1"/>
    </source>
</evidence>
<proteinExistence type="predicted"/>
<protein>
    <submittedName>
        <fullName evidence="1">Uncharacterized protein</fullName>
    </submittedName>
</protein>
<name>A0A9W9DG73_9AGAR</name>
<reference evidence="1" key="1">
    <citation type="submission" date="2022-08" db="EMBL/GenBank/DDBJ databases">
        <title>A Global Phylogenomic Analysis of the Shiitake Genus Lentinula.</title>
        <authorList>
            <consortium name="DOE Joint Genome Institute"/>
            <person name="Sierra-Patev S."/>
            <person name="Min B."/>
            <person name="Naranjo-Ortiz M."/>
            <person name="Looney B."/>
            <person name="Konkel Z."/>
            <person name="Slot J.C."/>
            <person name="Sakamoto Y."/>
            <person name="Steenwyk J.L."/>
            <person name="Rokas A."/>
            <person name="Carro J."/>
            <person name="Camarero S."/>
            <person name="Ferreira P."/>
            <person name="Molpeceres G."/>
            <person name="Ruiz-Duenas F.J."/>
            <person name="Serrano A."/>
            <person name="Henrissat B."/>
            <person name="Drula E."/>
            <person name="Hughes K.W."/>
            <person name="Mata J.L."/>
            <person name="Ishikawa N.K."/>
            <person name="Vargas-Isla R."/>
            <person name="Ushijima S."/>
            <person name="Smith C.A."/>
            <person name="Ahrendt S."/>
            <person name="Andreopoulos W."/>
            <person name="He G."/>
            <person name="Labutti K."/>
            <person name="Lipzen A."/>
            <person name="Ng V."/>
            <person name="Riley R."/>
            <person name="Sandor L."/>
            <person name="Barry K."/>
            <person name="Martinez A.T."/>
            <person name="Xiao Y."/>
            <person name="Gibbons J.G."/>
            <person name="Terashima K."/>
            <person name="Grigoriev I.V."/>
            <person name="Hibbett D.S."/>
        </authorList>
    </citation>
    <scope>NUCLEOTIDE SEQUENCE</scope>
    <source>
        <strain evidence="1">JLM2183</strain>
    </source>
</reference>